<dbReference type="Gene3D" id="3.40.50.720">
    <property type="entry name" value="NAD(P)-binding Rossmann-like Domain"/>
    <property type="match status" value="1"/>
</dbReference>
<dbReference type="InterPro" id="IPR013154">
    <property type="entry name" value="ADH-like_N"/>
</dbReference>
<keyword evidence="6" id="KW-0520">NAD</keyword>
<evidence type="ECO:0000313" key="11">
    <source>
        <dbReference type="Proteomes" id="UP000655751"/>
    </source>
</evidence>
<reference evidence="10" key="1">
    <citation type="submission" date="2020-11" db="EMBL/GenBank/DDBJ databases">
        <title>Nocardia NEAU-351.nov., a novel actinomycete isolated from the cow dung.</title>
        <authorList>
            <person name="Zhang X."/>
        </authorList>
    </citation>
    <scope>NUCLEOTIDE SEQUENCE</scope>
    <source>
        <strain evidence="10">NEAU-351</strain>
    </source>
</reference>
<dbReference type="Pfam" id="PF08240">
    <property type="entry name" value="ADH_N"/>
    <property type="match status" value="1"/>
</dbReference>
<proteinExistence type="inferred from homology"/>
<dbReference type="InterPro" id="IPR013149">
    <property type="entry name" value="ADH-like_C"/>
</dbReference>
<dbReference type="FunFam" id="3.40.50.720:FF:000003">
    <property type="entry name" value="S-(hydroxymethyl)glutathione dehydrogenase"/>
    <property type="match status" value="1"/>
</dbReference>
<dbReference type="GO" id="GO:0005829">
    <property type="term" value="C:cytosol"/>
    <property type="evidence" value="ECO:0007669"/>
    <property type="project" value="TreeGrafter"/>
</dbReference>
<dbReference type="EMBL" id="JADMLG010000012">
    <property type="protein sequence ID" value="MBH0779805.1"/>
    <property type="molecule type" value="Genomic_DNA"/>
</dbReference>
<keyword evidence="3 7" id="KW-0479">Metal-binding</keyword>
<dbReference type="InterPro" id="IPR036291">
    <property type="entry name" value="NAD(P)-bd_dom_sf"/>
</dbReference>
<evidence type="ECO:0000256" key="5">
    <source>
        <dbReference type="ARBA" id="ARBA00023002"/>
    </source>
</evidence>
<evidence type="ECO:0000259" key="9">
    <source>
        <dbReference type="Pfam" id="PF08240"/>
    </source>
</evidence>
<evidence type="ECO:0000256" key="1">
    <source>
        <dbReference type="ARBA" id="ARBA00001947"/>
    </source>
</evidence>
<keyword evidence="11" id="KW-1185">Reference proteome</keyword>
<dbReference type="GO" id="GO:0046294">
    <property type="term" value="P:formaldehyde catabolic process"/>
    <property type="evidence" value="ECO:0007669"/>
    <property type="project" value="TreeGrafter"/>
</dbReference>
<dbReference type="PROSITE" id="PS00059">
    <property type="entry name" value="ADH_ZINC"/>
    <property type="match status" value="1"/>
</dbReference>
<dbReference type="Gene3D" id="3.90.180.10">
    <property type="entry name" value="Medium-chain alcohol dehydrogenases, catalytic domain"/>
    <property type="match status" value="1"/>
</dbReference>
<evidence type="ECO:0000313" key="10">
    <source>
        <dbReference type="EMBL" id="MBH0779805.1"/>
    </source>
</evidence>
<evidence type="ECO:0000259" key="8">
    <source>
        <dbReference type="Pfam" id="PF00107"/>
    </source>
</evidence>
<comment type="similarity">
    <text evidence="2 7">Belongs to the zinc-containing alcohol dehydrogenase family.</text>
</comment>
<evidence type="ECO:0000256" key="4">
    <source>
        <dbReference type="ARBA" id="ARBA00022833"/>
    </source>
</evidence>
<sequence>MTTSLSAVIRDPAAPFSIESIHLDDPGPAEALVRIVATGFCHTDLVGRSGLLGEHFLPAVLGHEGAGIVEKVGVGVTSVAPGDHVVLSFDSCGVCASCHAGRPTDCEAFEARNLLGLTPDGRRTARDAAGAPITNRWFGQSSFGQYALATERNLVKVRDDVPLEKLGPLGCGVQTGAGSVLNVMRLGAGQSLAVFGAGAVGLSAIMAAKLCGAGEIVAVDLNSDRRDLALELGATRAVDGSDGDVVAAVRGDSGGLDFSFDTTGVAAVMANAVRVLRRPGACVLVGSGLEMLTVHPSELTGKTVTFSYEGGAVPQNFIPRLIDLWQRGLFPFDRLIDTYELADISRAEVDAAAGVTVKPVIVMP</sequence>
<dbReference type="Proteomes" id="UP000655751">
    <property type="component" value="Unassembled WGS sequence"/>
</dbReference>
<dbReference type="GO" id="GO:0051903">
    <property type="term" value="F:S-(hydroxymethyl)glutathione dehydrogenase [NAD(P)+] activity"/>
    <property type="evidence" value="ECO:0007669"/>
    <property type="project" value="TreeGrafter"/>
</dbReference>
<dbReference type="GO" id="GO:0008270">
    <property type="term" value="F:zinc ion binding"/>
    <property type="evidence" value="ECO:0007669"/>
    <property type="project" value="InterPro"/>
</dbReference>
<feature type="domain" description="Alcohol dehydrogenase-like N-terminal" evidence="9">
    <location>
        <begin position="27"/>
        <end position="158"/>
    </location>
</feature>
<keyword evidence="5" id="KW-0560">Oxidoreductase</keyword>
<dbReference type="SUPFAM" id="SSF51735">
    <property type="entry name" value="NAD(P)-binding Rossmann-fold domains"/>
    <property type="match status" value="1"/>
</dbReference>
<dbReference type="PANTHER" id="PTHR43880:SF12">
    <property type="entry name" value="ALCOHOL DEHYDROGENASE CLASS-3"/>
    <property type="match status" value="1"/>
</dbReference>
<dbReference type="RefSeq" id="WP_196152117.1">
    <property type="nucleotide sequence ID" value="NZ_JADMLG010000012.1"/>
</dbReference>
<comment type="caution">
    <text evidence="10">The sequence shown here is derived from an EMBL/GenBank/DDBJ whole genome shotgun (WGS) entry which is preliminary data.</text>
</comment>
<accession>A0A931IG91</accession>
<evidence type="ECO:0000256" key="7">
    <source>
        <dbReference type="RuleBase" id="RU361277"/>
    </source>
</evidence>
<organism evidence="10 11">
    <name type="scientific">Nocardia bovistercoris</name>
    <dbReference type="NCBI Taxonomy" id="2785916"/>
    <lineage>
        <taxon>Bacteria</taxon>
        <taxon>Bacillati</taxon>
        <taxon>Actinomycetota</taxon>
        <taxon>Actinomycetes</taxon>
        <taxon>Mycobacteriales</taxon>
        <taxon>Nocardiaceae</taxon>
        <taxon>Nocardia</taxon>
    </lineage>
</organism>
<dbReference type="PANTHER" id="PTHR43880">
    <property type="entry name" value="ALCOHOL DEHYDROGENASE"/>
    <property type="match status" value="1"/>
</dbReference>
<name>A0A931IG91_9NOCA</name>
<gene>
    <name evidence="10" type="ORF">IT779_26380</name>
</gene>
<dbReference type="AlphaFoldDB" id="A0A931IG91"/>
<dbReference type="SUPFAM" id="SSF50129">
    <property type="entry name" value="GroES-like"/>
    <property type="match status" value="1"/>
</dbReference>
<dbReference type="InterPro" id="IPR002328">
    <property type="entry name" value="ADH_Zn_CS"/>
</dbReference>
<protein>
    <submittedName>
        <fullName evidence="10">NAD(P)-dependent alcohol dehydrogenase</fullName>
    </submittedName>
</protein>
<feature type="domain" description="Alcohol dehydrogenase-like C-terminal" evidence="8">
    <location>
        <begin position="199"/>
        <end position="310"/>
    </location>
</feature>
<comment type="cofactor">
    <cofactor evidence="1 7">
        <name>Zn(2+)</name>
        <dbReference type="ChEBI" id="CHEBI:29105"/>
    </cofactor>
</comment>
<keyword evidence="4 7" id="KW-0862">Zinc</keyword>
<evidence type="ECO:0000256" key="6">
    <source>
        <dbReference type="ARBA" id="ARBA00023027"/>
    </source>
</evidence>
<dbReference type="CDD" id="cd08278">
    <property type="entry name" value="benzyl_alcohol_DH"/>
    <property type="match status" value="1"/>
</dbReference>
<evidence type="ECO:0000256" key="2">
    <source>
        <dbReference type="ARBA" id="ARBA00008072"/>
    </source>
</evidence>
<dbReference type="Pfam" id="PF00107">
    <property type="entry name" value="ADH_zinc_N"/>
    <property type="match status" value="1"/>
</dbReference>
<evidence type="ECO:0000256" key="3">
    <source>
        <dbReference type="ARBA" id="ARBA00022723"/>
    </source>
</evidence>
<dbReference type="InterPro" id="IPR011032">
    <property type="entry name" value="GroES-like_sf"/>
</dbReference>